<organism evidence="1 2">
    <name type="scientific">Pseudomonas phage PaBG</name>
    <dbReference type="NCBI Taxonomy" id="1335230"/>
    <lineage>
        <taxon>Viruses</taxon>
        <taxon>Duplodnaviria</taxon>
        <taxon>Heunggongvirae</taxon>
        <taxon>Uroviricota</taxon>
        <taxon>Caudoviricetes</taxon>
        <taxon>Baikalvirus</taxon>
        <taxon>Baikalvirus PaBG</taxon>
    </lineage>
</organism>
<sequence length="146" mass="16834">MGKSNMAVRMDVSSNTVQVELRFNQKHHEDAADILVRAFRTHGQRQALKNECGRVRLRHVEMSKDKFDELVSLHHAFPAFRLSRYRALRWRGMLGSVCGVTVFENNELGNNLRFQYMDVLACEDSSLIDPMYISHPKAVIGPFVDR</sequence>
<accession>S5VZG9</accession>
<keyword evidence="2" id="KW-1185">Reference proteome</keyword>
<evidence type="ECO:0000313" key="2">
    <source>
        <dbReference type="Proteomes" id="UP000015545"/>
    </source>
</evidence>
<name>S5VZG9_9CAUD</name>
<dbReference type="KEGG" id="vg:16574752"/>
<protein>
    <submittedName>
        <fullName evidence="1">Uncharacterized protein</fullName>
    </submittedName>
</protein>
<reference evidence="1 2" key="1">
    <citation type="journal article" date="2014" name="Genome Announc.">
        <title>Complete Genome Sequence of the Novel Giant Pseudomonas Phage PaBG.</title>
        <authorList>
            <person name="Sykilinda N.N."/>
            <person name="Bondar A.A."/>
            <person name="Gorshkova A.S."/>
            <person name="Kurochkina L.P."/>
            <person name="Kulikov E.E."/>
            <person name="Shneider M.M."/>
            <person name="Kadykov V.A."/>
            <person name="Solovjeva N.V."/>
            <person name="Kabilov M.R."/>
            <person name="Mesyanzhinov V.V."/>
            <person name="Vlassov V.V."/>
            <person name="Drukker V.V."/>
            <person name="Miroshnikov K.A."/>
        </authorList>
    </citation>
    <scope>NUCLEOTIDE SEQUENCE [LARGE SCALE GENOMIC DNA]</scope>
</reference>
<evidence type="ECO:0000313" key="1">
    <source>
        <dbReference type="EMBL" id="AGS81950.1"/>
    </source>
</evidence>
<proteinExistence type="predicted"/>
<dbReference type="GeneID" id="16574752"/>
<gene>
    <name evidence="1" type="ORF">PaBG_00066</name>
</gene>
<dbReference type="EMBL" id="KF147891">
    <property type="protein sequence ID" value="AGS81950.1"/>
    <property type="molecule type" value="Genomic_DNA"/>
</dbReference>
<dbReference type="Proteomes" id="UP000015545">
    <property type="component" value="Segment"/>
</dbReference>